<dbReference type="HOGENOM" id="CLU_059540_0_0_10"/>
<dbReference type="PATRIC" id="fig|679199.3.peg.651"/>
<dbReference type="STRING" id="679199.HMPREF9332_00606"/>
<organism evidence="1 2">
    <name type="scientific">Alloprevotella rava F0323</name>
    <dbReference type="NCBI Taxonomy" id="679199"/>
    <lineage>
        <taxon>Bacteria</taxon>
        <taxon>Pseudomonadati</taxon>
        <taxon>Bacteroidota</taxon>
        <taxon>Bacteroidia</taxon>
        <taxon>Bacteroidales</taxon>
        <taxon>Prevotellaceae</taxon>
        <taxon>Alloprevotella</taxon>
    </lineage>
</organism>
<dbReference type="EMBL" id="ACZK01000011">
    <property type="protein sequence ID" value="EHG23792.1"/>
    <property type="molecule type" value="Genomic_DNA"/>
</dbReference>
<dbReference type="SUPFAM" id="SSF56059">
    <property type="entry name" value="Glutathione synthetase ATP-binding domain-like"/>
    <property type="match status" value="1"/>
</dbReference>
<dbReference type="eggNOG" id="ENOG502ZFUJ">
    <property type="taxonomic scope" value="Bacteria"/>
</dbReference>
<gene>
    <name evidence="1" type="ORF">HMPREF9332_00606</name>
</gene>
<comment type="caution">
    <text evidence="1">The sequence shown here is derived from an EMBL/GenBank/DDBJ whole genome shotgun (WGS) entry which is preliminary data.</text>
</comment>
<protein>
    <recommendedName>
        <fullName evidence="3">ATP-grasp domain-containing protein</fullName>
    </recommendedName>
</protein>
<keyword evidence="2" id="KW-1185">Reference proteome</keyword>
<evidence type="ECO:0000313" key="1">
    <source>
        <dbReference type="EMBL" id="EHG23792.1"/>
    </source>
</evidence>
<dbReference type="AlphaFoldDB" id="G5GAK5"/>
<evidence type="ECO:0000313" key="2">
    <source>
        <dbReference type="Proteomes" id="UP000015993"/>
    </source>
</evidence>
<reference evidence="1 2" key="1">
    <citation type="submission" date="2011-08" db="EMBL/GenBank/DDBJ databases">
        <title>The Genome Sequence of Prevotella sp. oral taxon 302 str. F0323.</title>
        <authorList>
            <consortium name="The Broad Institute Genome Sequencing Platform"/>
            <person name="Earl A."/>
            <person name="Ward D."/>
            <person name="Feldgarden M."/>
            <person name="Gevers D."/>
            <person name="Izard J."/>
            <person name="Blanton J.M."/>
            <person name="Baranova O.V."/>
            <person name="Tanner A.C."/>
            <person name="Dewhirst F.E."/>
            <person name="Young S.K."/>
            <person name="Zeng Q."/>
            <person name="Gargeya S."/>
            <person name="Fitzgerald M."/>
            <person name="Haas B."/>
            <person name="Abouelleil A."/>
            <person name="Alvarado L."/>
            <person name="Arachchi H.M."/>
            <person name="Berlin A."/>
            <person name="Brown A."/>
            <person name="Chapman S.B."/>
            <person name="Chen Z."/>
            <person name="Dunbar C."/>
            <person name="Freedman E."/>
            <person name="Gearin G."/>
            <person name="Gellesch M."/>
            <person name="Goldberg J."/>
            <person name="Griggs A."/>
            <person name="Gujja S."/>
            <person name="Heiman D."/>
            <person name="Howarth C."/>
            <person name="Larson L."/>
            <person name="Lui A."/>
            <person name="MacDonald P.J.P."/>
            <person name="Montmayeur A."/>
            <person name="Murphy C."/>
            <person name="Neiman D."/>
            <person name="Pearson M."/>
            <person name="Priest M."/>
            <person name="Roberts A."/>
            <person name="Saif S."/>
            <person name="Shea T."/>
            <person name="Shenoy N."/>
            <person name="Sisk P."/>
            <person name="Stolte C."/>
            <person name="Sykes S."/>
            <person name="Wortman J."/>
            <person name="Nusbaum C."/>
            <person name="Birren B."/>
        </authorList>
    </citation>
    <scope>NUCLEOTIDE SEQUENCE [LARGE SCALE GENOMIC DNA]</scope>
    <source>
        <strain evidence="1 2">F0323</strain>
    </source>
</reference>
<proteinExistence type="predicted"/>
<sequence>MFSDHYFLCLRTIQICSFFSMKLLVFNPSHDEALASNSPYYYPSKAAQLQAERFAGKRFPWAKDGDVCWTLGDAVDWDAITEIQPWGWDPLLRHQLLRAGAPERLLPSEEQIQRIRQLSSRQTVVTLLPLLRTDVAESFGEAQFCTSFEAVEHALQSWGEVVLKSPWSCSGRGVFRANGSLTEAQQGRVHRILREQGGIEVEPFYAHEQDFAMEFSYHDGQLLYEGLNVFQTTPSGQYLSNLSPELLRVSPDVLAAVRRSLQQHLPSILGADYRGPLGVDMMQQAGKVHPCVEINLRRTMGQF</sequence>
<name>G5GAK5_9BACT</name>
<accession>G5GAK5</accession>
<dbReference type="Proteomes" id="UP000015993">
    <property type="component" value="Unassembled WGS sequence"/>
</dbReference>
<evidence type="ECO:0008006" key="3">
    <source>
        <dbReference type="Google" id="ProtNLM"/>
    </source>
</evidence>